<comment type="similarity">
    <text evidence="2 5">Belongs to the RecX family.</text>
</comment>
<organism evidence="9 10">
    <name type="scientific">Candidatus Gottesmanbacteria bacterium CG1_02_37_22</name>
    <dbReference type="NCBI Taxonomy" id="1805209"/>
    <lineage>
        <taxon>Bacteria</taxon>
        <taxon>Candidatus Gottesmaniibacteriota</taxon>
    </lineage>
</organism>
<dbReference type="PANTHER" id="PTHR33602">
    <property type="entry name" value="REGULATORY PROTEIN RECX FAMILY PROTEIN"/>
    <property type="match status" value="1"/>
</dbReference>
<dbReference type="InterPro" id="IPR053924">
    <property type="entry name" value="RecX_HTH_2nd"/>
</dbReference>
<evidence type="ECO:0000259" key="6">
    <source>
        <dbReference type="Pfam" id="PF02631"/>
    </source>
</evidence>
<evidence type="ECO:0000256" key="4">
    <source>
        <dbReference type="ARBA" id="ARBA00022490"/>
    </source>
</evidence>
<dbReference type="Pfam" id="PF21982">
    <property type="entry name" value="RecX_HTH1"/>
    <property type="match status" value="1"/>
</dbReference>
<dbReference type="InterPro" id="IPR036388">
    <property type="entry name" value="WH-like_DNA-bd_sf"/>
</dbReference>
<dbReference type="GO" id="GO:0006282">
    <property type="term" value="P:regulation of DNA repair"/>
    <property type="evidence" value="ECO:0007669"/>
    <property type="project" value="UniProtKB-UniRule"/>
</dbReference>
<evidence type="ECO:0000259" key="7">
    <source>
        <dbReference type="Pfam" id="PF21981"/>
    </source>
</evidence>
<keyword evidence="4 5" id="KW-0963">Cytoplasm</keyword>
<gene>
    <name evidence="5" type="primary">recX</name>
    <name evidence="9" type="ORF">AUJ73_01530</name>
</gene>
<feature type="domain" description="RecX second three-helical" evidence="6">
    <location>
        <begin position="59"/>
        <end position="100"/>
    </location>
</feature>
<comment type="function">
    <text evidence="5">Modulates RecA activity.</text>
</comment>
<evidence type="ECO:0000256" key="3">
    <source>
        <dbReference type="ARBA" id="ARBA00018111"/>
    </source>
</evidence>
<reference evidence="9 10" key="1">
    <citation type="journal article" date="2016" name="Environ. Microbiol.">
        <title>Genomic resolution of a cold subsurface aquifer community provides metabolic insights for novel microbes adapted to high CO concentrations.</title>
        <authorList>
            <person name="Probst A.J."/>
            <person name="Castelle C.J."/>
            <person name="Singh A."/>
            <person name="Brown C.T."/>
            <person name="Anantharaman K."/>
            <person name="Sharon I."/>
            <person name="Hug L.A."/>
            <person name="Burstein D."/>
            <person name="Emerson J.B."/>
            <person name="Thomas B.C."/>
            <person name="Banfield J.F."/>
        </authorList>
    </citation>
    <scope>NUCLEOTIDE SEQUENCE [LARGE SCALE GENOMIC DNA]</scope>
    <source>
        <strain evidence="9">CG1_02_37_22</strain>
    </source>
</reference>
<evidence type="ECO:0000313" key="9">
    <source>
        <dbReference type="EMBL" id="OIO14913.1"/>
    </source>
</evidence>
<dbReference type="HAMAP" id="MF_01114">
    <property type="entry name" value="RecX"/>
    <property type="match status" value="1"/>
</dbReference>
<sequence>MEKEERRKLTDYALRLLSLRPRSQKEIEDRLNLYSCKHKISPQYSRDVIIELTSQNLINDEEFVSWWIEQRSLHKPKGRKALINELRRKGIKSNVVENVLSETKYDGKKEYDLALQAVEKKLTLWRNLSVETIRRKMWYFLTSRGFQSEIIYRVIDSSIKKLYNTKDSNS</sequence>
<evidence type="ECO:0000259" key="8">
    <source>
        <dbReference type="Pfam" id="PF21982"/>
    </source>
</evidence>
<dbReference type="InterPro" id="IPR053925">
    <property type="entry name" value="RecX_HTH_3rd"/>
</dbReference>
<evidence type="ECO:0000313" key="10">
    <source>
        <dbReference type="Proteomes" id="UP000183120"/>
    </source>
</evidence>
<dbReference type="AlphaFoldDB" id="A0A1J4TUM1"/>
<dbReference type="PANTHER" id="PTHR33602:SF1">
    <property type="entry name" value="REGULATORY PROTEIN RECX FAMILY PROTEIN"/>
    <property type="match status" value="1"/>
</dbReference>
<dbReference type="Gene3D" id="1.10.10.10">
    <property type="entry name" value="Winged helix-like DNA-binding domain superfamily/Winged helix DNA-binding domain"/>
    <property type="match status" value="3"/>
</dbReference>
<dbReference type="InterPro" id="IPR053926">
    <property type="entry name" value="RecX_HTH_1st"/>
</dbReference>
<feature type="domain" description="RecX third three-helical" evidence="7">
    <location>
        <begin position="110"/>
        <end position="155"/>
    </location>
</feature>
<name>A0A1J4TUM1_9BACT</name>
<feature type="domain" description="RecX first three-helical" evidence="8">
    <location>
        <begin position="11"/>
        <end position="31"/>
    </location>
</feature>
<dbReference type="Pfam" id="PF02631">
    <property type="entry name" value="RecX_HTH2"/>
    <property type="match status" value="1"/>
</dbReference>
<comment type="subcellular location">
    <subcellularLocation>
        <location evidence="1 5">Cytoplasm</location>
    </subcellularLocation>
</comment>
<protein>
    <recommendedName>
        <fullName evidence="3 5">Regulatory protein RecX</fullName>
    </recommendedName>
</protein>
<dbReference type="InterPro" id="IPR003783">
    <property type="entry name" value="Regulatory_RecX"/>
</dbReference>
<dbReference type="Pfam" id="PF21981">
    <property type="entry name" value="RecX_HTH3"/>
    <property type="match status" value="1"/>
</dbReference>
<dbReference type="Proteomes" id="UP000183120">
    <property type="component" value="Unassembled WGS sequence"/>
</dbReference>
<evidence type="ECO:0000256" key="1">
    <source>
        <dbReference type="ARBA" id="ARBA00004496"/>
    </source>
</evidence>
<accession>A0A1J4TUM1</accession>
<dbReference type="EMBL" id="MNUY01000023">
    <property type="protein sequence ID" value="OIO14913.1"/>
    <property type="molecule type" value="Genomic_DNA"/>
</dbReference>
<evidence type="ECO:0000256" key="5">
    <source>
        <dbReference type="HAMAP-Rule" id="MF_01114"/>
    </source>
</evidence>
<comment type="caution">
    <text evidence="9">The sequence shown here is derived from an EMBL/GenBank/DDBJ whole genome shotgun (WGS) entry which is preliminary data.</text>
</comment>
<dbReference type="GO" id="GO:0005737">
    <property type="term" value="C:cytoplasm"/>
    <property type="evidence" value="ECO:0007669"/>
    <property type="project" value="UniProtKB-SubCell"/>
</dbReference>
<dbReference type="STRING" id="1805209.AUJ73_01530"/>
<proteinExistence type="inferred from homology"/>
<evidence type="ECO:0000256" key="2">
    <source>
        <dbReference type="ARBA" id="ARBA00009695"/>
    </source>
</evidence>